<sequence length="87" mass="9544">MKKYLILVLIVLLIGALIIGVPAAKEGKVPHGRVAKAENVVLEYFDYASAQNWESAQSCCLIDSVAYLDTLMTKAALERGLGSYIWE</sequence>
<name>X0Z8H2_9ZZZZ</name>
<gene>
    <name evidence="1" type="ORF">S01H1_78312</name>
</gene>
<evidence type="ECO:0000313" key="1">
    <source>
        <dbReference type="EMBL" id="GAG44826.1"/>
    </source>
</evidence>
<protein>
    <submittedName>
        <fullName evidence="1">Uncharacterized protein</fullName>
    </submittedName>
</protein>
<proteinExistence type="predicted"/>
<reference evidence="1" key="1">
    <citation type="journal article" date="2014" name="Front. Microbiol.">
        <title>High frequency of phylogenetically diverse reductive dehalogenase-homologous genes in deep subseafloor sedimentary metagenomes.</title>
        <authorList>
            <person name="Kawai M."/>
            <person name="Futagami T."/>
            <person name="Toyoda A."/>
            <person name="Takaki Y."/>
            <person name="Nishi S."/>
            <person name="Hori S."/>
            <person name="Arai W."/>
            <person name="Tsubouchi T."/>
            <person name="Morono Y."/>
            <person name="Uchiyama I."/>
            <person name="Ito T."/>
            <person name="Fujiyama A."/>
            <person name="Inagaki F."/>
            <person name="Takami H."/>
        </authorList>
    </citation>
    <scope>NUCLEOTIDE SEQUENCE</scope>
    <source>
        <strain evidence="1">Expedition CK06-06</strain>
    </source>
</reference>
<feature type="non-terminal residue" evidence="1">
    <location>
        <position position="87"/>
    </location>
</feature>
<dbReference type="AlphaFoldDB" id="X0Z8H2"/>
<comment type="caution">
    <text evidence="1">The sequence shown here is derived from an EMBL/GenBank/DDBJ whole genome shotgun (WGS) entry which is preliminary data.</text>
</comment>
<dbReference type="EMBL" id="BARS01052696">
    <property type="protein sequence ID" value="GAG44826.1"/>
    <property type="molecule type" value="Genomic_DNA"/>
</dbReference>
<accession>X0Z8H2</accession>
<organism evidence="1">
    <name type="scientific">marine sediment metagenome</name>
    <dbReference type="NCBI Taxonomy" id="412755"/>
    <lineage>
        <taxon>unclassified sequences</taxon>
        <taxon>metagenomes</taxon>
        <taxon>ecological metagenomes</taxon>
    </lineage>
</organism>